<evidence type="ECO:0000313" key="3">
    <source>
        <dbReference type="Proteomes" id="UP001152867"/>
    </source>
</evidence>
<keyword evidence="1" id="KW-1133">Transmembrane helix</keyword>
<feature type="transmembrane region" description="Helical" evidence="1">
    <location>
        <begin position="104"/>
        <end position="121"/>
    </location>
</feature>
<evidence type="ECO:0000256" key="1">
    <source>
        <dbReference type="SAM" id="Phobius"/>
    </source>
</evidence>
<comment type="caution">
    <text evidence="2">The sequence shown here is derived from an EMBL/GenBank/DDBJ whole genome shotgun (WGS) entry which is preliminary data.</text>
</comment>
<name>A0ABT6DFR0_9LACO</name>
<feature type="transmembrane region" description="Helical" evidence="1">
    <location>
        <begin position="79"/>
        <end position="98"/>
    </location>
</feature>
<dbReference type="EMBL" id="JANDJP010000025">
    <property type="protein sequence ID" value="MDF9914979.1"/>
    <property type="molecule type" value="Genomic_DNA"/>
</dbReference>
<evidence type="ECO:0008006" key="4">
    <source>
        <dbReference type="Google" id="ProtNLM"/>
    </source>
</evidence>
<gene>
    <name evidence="2" type="ORF">NNA32_12105</name>
</gene>
<reference evidence="2" key="1">
    <citation type="submission" date="2022-06" db="EMBL/GenBank/DDBJ databases">
        <title>Antifungal cultures and metabolites of lactic acid bacteria for use in dairy fermentations.</title>
        <authorList>
            <person name="Zhao Z."/>
            <person name="Gaenzle M."/>
        </authorList>
    </citation>
    <scope>NUCLEOTIDE SEQUENCE</scope>
    <source>
        <strain evidence="2">FUA3126</strain>
    </source>
</reference>
<organism evidence="2 3">
    <name type="scientific">Furfurilactobacillus milii</name>
    <dbReference type="NCBI Taxonomy" id="2888272"/>
    <lineage>
        <taxon>Bacteria</taxon>
        <taxon>Bacillati</taxon>
        <taxon>Bacillota</taxon>
        <taxon>Bacilli</taxon>
        <taxon>Lactobacillales</taxon>
        <taxon>Lactobacillaceae</taxon>
        <taxon>Furfurilactobacillus</taxon>
    </lineage>
</organism>
<keyword evidence="1" id="KW-0472">Membrane</keyword>
<sequence length="157" mass="18603">MLVRFFKNHFWIEQGAETLWMAWYLEYFKNSFAAHDHLWIDSMFGHLDDPWVPMILTEIGIFALIVGIWDLHRFCARQIMVGSLQFVWTLFAVAFVWHDLQMGMLSWMTGISVIACIRIFANYIKPILHDKILENEINHDKMLENEIKLVNGGDKRE</sequence>
<feature type="transmembrane region" description="Helical" evidence="1">
    <location>
        <begin position="51"/>
        <end position="72"/>
    </location>
</feature>
<evidence type="ECO:0000313" key="2">
    <source>
        <dbReference type="EMBL" id="MDF9914979.1"/>
    </source>
</evidence>
<proteinExistence type="predicted"/>
<keyword evidence="3" id="KW-1185">Reference proteome</keyword>
<dbReference type="Proteomes" id="UP001152867">
    <property type="component" value="Unassembled WGS sequence"/>
</dbReference>
<protein>
    <recommendedName>
        <fullName evidence="4">DoxX family protein</fullName>
    </recommendedName>
</protein>
<keyword evidence="1" id="KW-0812">Transmembrane</keyword>
<accession>A0ABT6DFR0</accession>
<dbReference type="RefSeq" id="WP_178943129.1">
    <property type="nucleotide sequence ID" value="NZ_JAIWJG010000018.1"/>
</dbReference>